<organism evidence="3 4">
    <name type="scientific">Stentor coeruleus</name>
    <dbReference type="NCBI Taxonomy" id="5963"/>
    <lineage>
        <taxon>Eukaryota</taxon>
        <taxon>Sar</taxon>
        <taxon>Alveolata</taxon>
        <taxon>Ciliophora</taxon>
        <taxon>Postciliodesmatophora</taxon>
        <taxon>Heterotrichea</taxon>
        <taxon>Heterotrichida</taxon>
        <taxon>Stentoridae</taxon>
        <taxon>Stentor</taxon>
    </lineage>
</organism>
<feature type="compositionally biased region" description="Basic and acidic residues" evidence="2">
    <location>
        <begin position="313"/>
        <end position="325"/>
    </location>
</feature>
<reference evidence="3 4" key="1">
    <citation type="submission" date="2016-11" db="EMBL/GenBank/DDBJ databases">
        <title>The macronuclear genome of Stentor coeruleus: a giant cell with tiny introns.</title>
        <authorList>
            <person name="Slabodnick M."/>
            <person name="Ruby J.G."/>
            <person name="Reiff S.B."/>
            <person name="Swart E.C."/>
            <person name="Gosai S."/>
            <person name="Prabakaran S."/>
            <person name="Witkowska E."/>
            <person name="Larue G.E."/>
            <person name="Fisher S."/>
            <person name="Freeman R.M."/>
            <person name="Gunawardena J."/>
            <person name="Chu W."/>
            <person name="Stover N.A."/>
            <person name="Gregory B.D."/>
            <person name="Nowacki M."/>
            <person name="Derisi J."/>
            <person name="Roy S.W."/>
            <person name="Marshall W.F."/>
            <person name="Sood P."/>
        </authorList>
    </citation>
    <scope>NUCLEOTIDE SEQUENCE [LARGE SCALE GENOMIC DNA]</scope>
    <source>
        <strain evidence="3">WM001</strain>
    </source>
</reference>
<proteinExistence type="predicted"/>
<evidence type="ECO:0000256" key="2">
    <source>
        <dbReference type="SAM" id="MobiDB-lite"/>
    </source>
</evidence>
<accession>A0A1R2C565</accession>
<dbReference type="AlphaFoldDB" id="A0A1R2C565"/>
<name>A0A1R2C565_9CILI</name>
<feature type="region of interest" description="Disordered" evidence="2">
    <location>
        <begin position="307"/>
        <end position="340"/>
    </location>
</feature>
<feature type="coiled-coil region" evidence="1">
    <location>
        <begin position="66"/>
        <end position="128"/>
    </location>
</feature>
<comment type="caution">
    <text evidence="3">The sequence shown here is derived from an EMBL/GenBank/DDBJ whole genome shotgun (WGS) entry which is preliminary data.</text>
</comment>
<keyword evidence="1" id="KW-0175">Coiled coil</keyword>
<evidence type="ECO:0000313" key="3">
    <source>
        <dbReference type="EMBL" id="OMJ84119.1"/>
    </source>
</evidence>
<keyword evidence="4" id="KW-1185">Reference proteome</keyword>
<dbReference type="Proteomes" id="UP000187209">
    <property type="component" value="Unassembled WGS sequence"/>
</dbReference>
<sequence length="361" mass="41514">MNGNLKIVVTSNQFPIGSVTFPFTLLNESGCLWLPIIPTGTSDYIDTLPEELSSPKILLYFEKKAQEDSEDKIDELVETKEKLRILTQTYQEFLKTSKVREFDLIKSLEDKETEIQDYIQQLSKAQSRIFSLLAEKKHLSDSLSRIQVEMSYDGNSEVREELEITRQELLKSESHNVQLLKKLDDLSSEWSYLEEESKHSKETDYLTQISQLRQELDLKNRELSLLKSYSPQILSEISNKPSIHEKPLIDFSDTIKYSKPQKLINSSSTDALQNNSFVIESIQASMISEEENIIPNNLYSQPCSRGLSPGIKESMKKTPEPDKNIRTSFRGPTISSQNKSRYIPIATSRRLNQSVERKFSK</sequence>
<evidence type="ECO:0000256" key="1">
    <source>
        <dbReference type="SAM" id="Coils"/>
    </source>
</evidence>
<dbReference type="EMBL" id="MPUH01000279">
    <property type="protein sequence ID" value="OMJ84119.1"/>
    <property type="molecule type" value="Genomic_DNA"/>
</dbReference>
<evidence type="ECO:0000313" key="4">
    <source>
        <dbReference type="Proteomes" id="UP000187209"/>
    </source>
</evidence>
<protein>
    <submittedName>
        <fullName evidence="3">Uncharacterized protein</fullName>
    </submittedName>
</protein>
<gene>
    <name evidence="3" type="ORF">SteCoe_14810</name>
</gene>